<feature type="region of interest" description="Disordered" evidence="1">
    <location>
        <begin position="93"/>
        <end position="114"/>
    </location>
</feature>
<protein>
    <recommendedName>
        <fullName evidence="4">Tick transposon</fullName>
    </recommendedName>
</protein>
<proteinExistence type="predicted"/>
<evidence type="ECO:0000313" key="2">
    <source>
        <dbReference type="EMBL" id="KAH9366465.1"/>
    </source>
</evidence>
<dbReference type="VEuPathDB" id="VectorBase:HLOH_065261"/>
<dbReference type="Proteomes" id="UP000821853">
    <property type="component" value="Chromosome 2"/>
</dbReference>
<organism evidence="2 3">
    <name type="scientific">Haemaphysalis longicornis</name>
    <name type="common">Bush tick</name>
    <dbReference type="NCBI Taxonomy" id="44386"/>
    <lineage>
        <taxon>Eukaryota</taxon>
        <taxon>Metazoa</taxon>
        <taxon>Ecdysozoa</taxon>
        <taxon>Arthropoda</taxon>
        <taxon>Chelicerata</taxon>
        <taxon>Arachnida</taxon>
        <taxon>Acari</taxon>
        <taxon>Parasitiformes</taxon>
        <taxon>Ixodida</taxon>
        <taxon>Ixodoidea</taxon>
        <taxon>Ixodidae</taxon>
        <taxon>Haemaphysalinae</taxon>
        <taxon>Haemaphysalis</taxon>
    </lineage>
</organism>
<dbReference type="AlphaFoldDB" id="A0A9J6FVW8"/>
<dbReference type="EMBL" id="JABSTR010000004">
    <property type="protein sequence ID" value="KAH9366465.1"/>
    <property type="molecule type" value="Genomic_DNA"/>
</dbReference>
<gene>
    <name evidence="2" type="ORF">HPB48_022140</name>
</gene>
<evidence type="ECO:0008006" key="4">
    <source>
        <dbReference type="Google" id="ProtNLM"/>
    </source>
</evidence>
<dbReference type="OMA" id="KNGCATH"/>
<sequence>MLKNGCATHFPCLPRIRRLLSKWTIALALLDPQHKVIYSDSRAATRAFARGVVDAKVSKLLEDRHISNHSIVWFPAHMGDLGGGQRNFNESAHEAARGLSSRAPSQPPPSPQRAFKDQLQTYNELTRHFYLNRREFALPHKGLNRAQSVTLRMLQTDSYANPWRMSHIDSDYDGTATCSKCDGHVNLGHMLCGCATQASYLEDKVKWDSALRSSELNDQLWAVQKARVAAESLGLPVPTWEMPSTP</sequence>
<reference evidence="2 3" key="1">
    <citation type="journal article" date="2020" name="Cell">
        <title>Large-Scale Comparative Analyses of Tick Genomes Elucidate Their Genetic Diversity and Vector Capacities.</title>
        <authorList>
            <consortium name="Tick Genome and Microbiome Consortium (TIGMIC)"/>
            <person name="Jia N."/>
            <person name="Wang J."/>
            <person name="Shi W."/>
            <person name="Du L."/>
            <person name="Sun Y."/>
            <person name="Zhan W."/>
            <person name="Jiang J.F."/>
            <person name="Wang Q."/>
            <person name="Zhang B."/>
            <person name="Ji P."/>
            <person name="Bell-Sakyi L."/>
            <person name="Cui X.M."/>
            <person name="Yuan T.T."/>
            <person name="Jiang B.G."/>
            <person name="Yang W.F."/>
            <person name="Lam T.T."/>
            <person name="Chang Q.C."/>
            <person name="Ding S.J."/>
            <person name="Wang X.J."/>
            <person name="Zhu J.G."/>
            <person name="Ruan X.D."/>
            <person name="Zhao L."/>
            <person name="Wei J.T."/>
            <person name="Ye R.Z."/>
            <person name="Que T.C."/>
            <person name="Du C.H."/>
            <person name="Zhou Y.H."/>
            <person name="Cheng J.X."/>
            <person name="Dai P.F."/>
            <person name="Guo W.B."/>
            <person name="Han X.H."/>
            <person name="Huang E.J."/>
            <person name="Li L.F."/>
            <person name="Wei W."/>
            <person name="Gao Y.C."/>
            <person name="Liu J.Z."/>
            <person name="Shao H.Z."/>
            <person name="Wang X."/>
            <person name="Wang C.C."/>
            <person name="Yang T.C."/>
            <person name="Huo Q.B."/>
            <person name="Li W."/>
            <person name="Chen H.Y."/>
            <person name="Chen S.E."/>
            <person name="Zhou L.G."/>
            <person name="Ni X.B."/>
            <person name="Tian J.H."/>
            <person name="Sheng Y."/>
            <person name="Liu T."/>
            <person name="Pan Y.S."/>
            <person name="Xia L.Y."/>
            <person name="Li J."/>
            <person name="Zhao F."/>
            <person name="Cao W.C."/>
        </authorList>
    </citation>
    <scope>NUCLEOTIDE SEQUENCE [LARGE SCALE GENOMIC DNA]</scope>
    <source>
        <strain evidence="2">HaeL-2018</strain>
    </source>
</reference>
<evidence type="ECO:0000313" key="3">
    <source>
        <dbReference type="Proteomes" id="UP000821853"/>
    </source>
</evidence>
<accession>A0A9J6FVW8</accession>
<keyword evidence="3" id="KW-1185">Reference proteome</keyword>
<comment type="caution">
    <text evidence="2">The sequence shown here is derived from an EMBL/GenBank/DDBJ whole genome shotgun (WGS) entry which is preliminary data.</text>
</comment>
<dbReference type="OrthoDB" id="6514945at2759"/>
<name>A0A9J6FVW8_HAELO</name>
<evidence type="ECO:0000256" key="1">
    <source>
        <dbReference type="SAM" id="MobiDB-lite"/>
    </source>
</evidence>